<evidence type="ECO:0000313" key="1">
    <source>
        <dbReference type="EMBL" id="KAF7807259.1"/>
    </source>
</evidence>
<sequence>MDSNLEVSRGVGGNEEAYAKGYIVTSRLEPLVLI</sequence>
<protein>
    <submittedName>
        <fullName evidence="1">Uncharacterized protein</fullName>
    </submittedName>
</protein>
<organism evidence="1 2">
    <name type="scientific">Senna tora</name>
    <dbReference type="NCBI Taxonomy" id="362788"/>
    <lineage>
        <taxon>Eukaryota</taxon>
        <taxon>Viridiplantae</taxon>
        <taxon>Streptophyta</taxon>
        <taxon>Embryophyta</taxon>
        <taxon>Tracheophyta</taxon>
        <taxon>Spermatophyta</taxon>
        <taxon>Magnoliopsida</taxon>
        <taxon>eudicotyledons</taxon>
        <taxon>Gunneridae</taxon>
        <taxon>Pentapetalae</taxon>
        <taxon>rosids</taxon>
        <taxon>fabids</taxon>
        <taxon>Fabales</taxon>
        <taxon>Fabaceae</taxon>
        <taxon>Caesalpinioideae</taxon>
        <taxon>Cassia clade</taxon>
        <taxon>Senna</taxon>
    </lineage>
</organism>
<dbReference type="Proteomes" id="UP000634136">
    <property type="component" value="Unassembled WGS sequence"/>
</dbReference>
<proteinExistence type="predicted"/>
<name>A0A834W7Y1_9FABA</name>
<comment type="caution">
    <text evidence="1">The sequence shown here is derived from an EMBL/GenBank/DDBJ whole genome shotgun (WGS) entry which is preliminary data.</text>
</comment>
<gene>
    <name evidence="1" type="ORF">G2W53_039420</name>
</gene>
<accession>A0A834W7Y1</accession>
<dbReference type="EMBL" id="JAAIUW010000012">
    <property type="protein sequence ID" value="KAF7807259.1"/>
    <property type="molecule type" value="Genomic_DNA"/>
</dbReference>
<keyword evidence="2" id="KW-1185">Reference proteome</keyword>
<reference evidence="1" key="1">
    <citation type="submission" date="2020-09" db="EMBL/GenBank/DDBJ databases">
        <title>Genome-Enabled Discovery of Anthraquinone Biosynthesis in Senna tora.</title>
        <authorList>
            <person name="Kang S.-H."/>
            <person name="Pandey R.P."/>
            <person name="Lee C.-M."/>
            <person name="Sim J.-S."/>
            <person name="Jeong J.-T."/>
            <person name="Choi B.-S."/>
            <person name="Jung M."/>
            <person name="Ginzburg D."/>
            <person name="Zhao K."/>
            <person name="Won S.Y."/>
            <person name="Oh T.-J."/>
            <person name="Yu Y."/>
            <person name="Kim N.-H."/>
            <person name="Lee O.R."/>
            <person name="Lee T.-H."/>
            <person name="Bashyal P."/>
            <person name="Kim T.-S."/>
            <person name="Lee W.-H."/>
            <person name="Kawkins C."/>
            <person name="Kim C.-K."/>
            <person name="Kim J.S."/>
            <person name="Ahn B.O."/>
            <person name="Rhee S.Y."/>
            <person name="Sohng J.K."/>
        </authorList>
    </citation>
    <scope>NUCLEOTIDE SEQUENCE</scope>
    <source>
        <tissue evidence="1">Leaf</tissue>
    </source>
</reference>
<dbReference type="AlphaFoldDB" id="A0A834W7Y1"/>
<evidence type="ECO:0000313" key="2">
    <source>
        <dbReference type="Proteomes" id="UP000634136"/>
    </source>
</evidence>